<dbReference type="Proteomes" id="UP000008827">
    <property type="component" value="Chromosome 18"/>
</dbReference>
<name>A0A0R0F7T6_SOYBN</name>
<dbReference type="OrthoDB" id="1437005at2759"/>
<proteinExistence type="predicted"/>
<accession>A0A0R0F7T6</accession>
<dbReference type="EMBL" id="CM000851">
    <property type="protein sequence ID" value="KRG98520.1"/>
    <property type="molecule type" value="Genomic_DNA"/>
</dbReference>
<keyword evidence="3" id="KW-1185">Reference proteome</keyword>
<gene>
    <name evidence="1" type="ORF">GLYMA_18G078400</name>
</gene>
<reference evidence="1 2" key="1">
    <citation type="journal article" date="2010" name="Nature">
        <title>Genome sequence of the palaeopolyploid soybean.</title>
        <authorList>
            <person name="Schmutz J."/>
            <person name="Cannon S.B."/>
            <person name="Schlueter J."/>
            <person name="Ma J."/>
            <person name="Mitros T."/>
            <person name="Nelson W."/>
            <person name="Hyten D.L."/>
            <person name="Song Q."/>
            <person name="Thelen J.J."/>
            <person name="Cheng J."/>
            <person name="Xu D."/>
            <person name="Hellsten U."/>
            <person name="May G.D."/>
            <person name="Yu Y."/>
            <person name="Sakurai T."/>
            <person name="Umezawa T."/>
            <person name="Bhattacharyya M.K."/>
            <person name="Sandhu D."/>
            <person name="Valliyodan B."/>
            <person name="Lindquist E."/>
            <person name="Peto M."/>
            <person name="Grant D."/>
            <person name="Shu S."/>
            <person name="Goodstein D."/>
            <person name="Barry K."/>
            <person name="Futrell-Griggs M."/>
            <person name="Abernathy B."/>
            <person name="Du J."/>
            <person name="Tian Z."/>
            <person name="Zhu L."/>
            <person name="Gill N."/>
            <person name="Joshi T."/>
            <person name="Libault M."/>
            <person name="Sethuraman A."/>
            <person name="Zhang X.-C."/>
            <person name="Shinozaki K."/>
            <person name="Nguyen H.T."/>
            <person name="Wing R.A."/>
            <person name="Cregan P."/>
            <person name="Specht J."/>
            <person name="Grimwood J."/>
            <person name="Rokhsar D."/>
            <person name="Stacey G."/>
            <person name="Shoemaker R.C."/>
            <person name="Jackson S.A."/>
        </authorList>
    </citation>
    <scope>NUCLEOTIDE SEQUENCE [LARGE SCALE GENOMIC DNA]</scope>
    <source>
        <strain evidence="2">cv. Williams 82</strain>
        <tissue evidence="1">Callus</tissue>
    </source>
</reference>
<sequence>MSVAVVIQIHTHTRASTMGNIPSTKPMIEVYNWSSAEFTKECAFIYTSITDTDKRSIFRLSLNPEKRMLLRFAHSFCDAHPVRSLHMEATAERDSNGCFNFGVVRVVADGFTSEQTLRDTEHFAHLCGTKSCFYGVVRKGGNVNVGSEEKMTTWEVLLSIKVSLTTHIRYYVNVECDKVRGLRAKFRGPFKCKGQVLREGLPKQSEGSSLIRREVDGKPPKACCAFVESEFTGQQQGEGKGTRVNIVNTGGLFHGHGNGATYENCNILMKTYFCSNCSSK</sequence>
<reference evidence="2" key="2">
    <citation type="submission" date="2018-02" db="UniProtKB">
        <authorList>
            <consortium name="EnsemblPlants"/>
        </authorList>
    </citation>
    <scope>IDENTIFICATION</scope>
    <source>
        <strain evidence="2">Williams 82</strain>
    </source>
</reference>
<evidence type="ECO:0000313" key="1">
    <source>
        <dbReference type="EMBL" id="KRG98520.1"/>
    </source>
</evidence>
<dbReference type="InParanoid" id="A0A0R0F7T6"/>
<reference evidence="1" key="3">
    <citation type="submission" date="2018-07" db="EMBL/GenBank/DDBJ databases">
        <title>WGS assembly of Glycine max.</title>
        <authorList>
            <person name="Schmutz J."/>
            <person name="Cannon S."/>
            <person name="Schlueter J."/>
            <person name="Ma J."/>
            <person name="Mitros T."/>
            <person name="Nelson W."/>
            <person name="Hyten D."/>
            <person name="Song Q."/>
            <person name="Thelen J."/>
            <person name="Cheng J."/>
            <person name="Xu D."/>
            <person name="Hellsten U."/>
            <person name="May G."/>
            <person name="Yu Y."/>
            <person name="Sakurai T."/>
            <person name="Umezawa T."/>
            <person name="Bhattacharyya M."/>
            <person name="Sandhu D."/>
            <person name="Valliyodan B."/>
            <person name="Lindquist E."/>
            <person name="Peto M."/>
            <person name="Grant D."/>
            <person name="Shu S."/>
            <person name="Goodstein D."/>
            <person name="Barry K."/>
            <person name="Futrell-Griggs M."/>
            <person name="Abernathy B."/>
            <person name="Du J."/>
            <person name="Tian Z."/>
            <person name="Zhu L."/>
            <person name="Gill N."/>
            <person name="Joshi T."/>
            <person name="Libault M."/>
            <person name="Sethuraman A."/>
            <person name="Zhang X."/>
            <person name="Shinozaki K."/>
            <person name="Nguyen H."/>
            <person name="Wing R."/>
            <person name="Cregan P."/>
            <person name="Specht J."/>
            <person name="Grimwood J."/>
            <person name="Rokhsar D."/>
            <person name="Stacey G."/>
            <person name="Shoemaker R."/>
            <person name="Jackson S."/>
        </authorList>
    </citation>
    <scope>NUCLEOTIDE SEQUENCE</scope>
    <source>
        <tissue evidence="1">Callus</tissue>
    </source>
</reference>
<dbReference type="Gramene" id="KRG98520">
    <property type="protein sequence ID" value="KRG98520"/>
    <property type="gene ID" value="GLYMA_18G078400"/>
</dbReference>
<dbReference type="PaxDb" id="3847-GLYMA18G08745.1"/>
<protein>
    <submittedName>
        <fullName evidence="1 2">Uncharacterized protein</fullName>
    </submittedName>
</protein>
<evidence type="ECO:0000313" key="3">
    <source>
        <dbReference type="Proteomes" id="UP000008827"/>
    </source>
</evidence>
<dbReference type="AlphaFoldDB" id="A0A0R0F7T6"/>
<dbReference type="OMA" id="KHENTAT"/>
<evidence type="ECO:0000313" key="2">
    <source>
        <dbReference type="EnsemblPlants" id="KRG98520"/>
    </source>
</evidence>
<dbReference type="EnsemblPlants" id="KRG98520">
    <property type="protein sequence ID" value="KRG98520"/>
    <property type="gene ID" value="GLYMA_18G078400"/>
</dbReference>
<organism evidence="1">
    <name type="scientific">Glycine max</name>
    <name type="common">Soybean</name>
    <name type="synonym">Glycine hispida</name>
    <dbReference type="NCBI Taxonomy" id="3847"/>
    <lineage>
        <taxon>Eukaryota</taxon>
        <taxon>Viridiplantae</taxon>
        <taxon>Streptophyta</taxon>
        <taxon>Embryophyta</taxon>
        <taxon>Tracheophyta</taxon>
        <taxon>Spermatophyta</taxon>
        <taxon>Magnoliopsida</taxon>
        <taxon>eudicotyledons</taxon>
        <taxon>Gunneridae</taxon>
        <taxon>Pentapetalae</taxon>
        <taxon>rosids</taxon>
        <taxon>fabids</taxon>
        <taxon>Fabales</taxon>
        <taxon>Fabaceae</taxon>
        <taxon>Papilionoideae</taxon>
        <taxon>50 kb inversion clade</taxon>
        <taxon>NPAAA clade</taxon>
        <taxon>indigoferoid/millettioid clade</taxon>
        <taxon>Phaseoleae</taxon>
        <taxon>Glycine</taxon>
        <taxon>Glycine subgen. Soja</taxon>
    </lineage>
</organism>